<keyword evidence="3" id="KW-1185">Reference proteome</keyword>
<feature type="transmembrane region" description="Helical" evidence="1">
    <location>
        <begin position="187"/>
        <end position="206"/>
    </location>
</feature>
<evidence type="ECO:0000313" key="3">
    <source>
        <dbReference type="Proteomes" id="UP000283509"/>
    </source>
</evidence>
<name>A0A3R7Q9A5_PENVA</name>
<feature type="transmembrane region" description="Helical" evidence="1">
    <location>
        <begin position="56"/>
        <end position="74"/>
    </location>
</feature>
<evidence type="ECO:0000256" key="1">
    <source>
        <dbReference type="SAM" id="Phobius"/>
    </source>
</evidence>
<proteinExistence type="predicted"/>
<sequence length="406" mass="44852">MCMCSVSVCMPNMSVCLPLNLCSPLISSLSFSLSSIFLPLLYSSLSPSSLSISPSFIPLLPPSLLHLFPVFTTFQRILIPLFPSFLLSASFSLSYPFFFLFLPLPLSPLSCLPHPSFPLFNLSYSPVAFLPPMLSLVSPLYPGFPPPFPTHMASRPGNVIPTTTHSASSSSLSSVFPRTSLAFKLRIILRSSLFPSSVWLFFFSFLNRFPLLSFSFHLFAYLLPFSVLLSSHLPYGFFSFILPLPFRFRSHFQSPVAALLFSSCSSPQPAPLSPSSTTSSLPIFLLLLRPFQSSPSPYINPPFSYTCLFSRTFNTCLNLSLPLPSQPYHFRLTNFSPPLLPTPFPPTASLIIFSPSLFSHSTFLALFSPFPPSSPSRFSSTIFLLLSPPHSPPYPPPATERVELAS</sequence>
<comment type="caution">
    <text evidence="2">The sequence shown here is derived from an EMBL/GenBank/DDBJ whole genome shotgun (WGS) entry which is preliminary data.</text>
</comment>
<feature type="transmembrane region" description="Helical" evidence="1">
    <location>
        <begin position="81"/>
        <end position="102"/>
    </location>
</feature>
<feature type="transmembrane region" description="Helical" evidence="1">
    <location>
        <begin position="218"/>
        <end position="242"/>
    </location>
</feature>
<gene>
    <name evidence="2" type="ORF">C7M84_009879</name>
</gene>
<reference evidence="2 3" key="1">
    <citation type="submission" date="2018-04" db="EMBL/GenBank/DDBJ databases">
        <authorList>
            <person name="Zhang X."/>
            <person name="Yuan J."/>
            <person name="Li F."/>
            <person name="Xiang J."/>
        </authorList>
    </citation>
    <scope>NUCLEOTIDE SEQUENCE [LARGE SCALE GENOMIC DNA]</scope>
    <source>
        <tissue evidence="2">Muscle</tissue>
    </source>
</reference>
<feature type="transmembrane region" description="Helical" evidence="1">
    <location>
        <begin position="122"/>
        <end position="144"/>
    </location>
</feature>
<keyword evidence="1" id="KW-0472">Membrane</keyword>
<keyword evidence="1" id="KW-1133">Transmembrane helix</keyword>
<evidence type="ECO:0000313" key="2">
    <source>
        <dbReference type="EMBL" id="ROT71784.1"/>
    </source>
</evidence>
<dbReference type="EMBL" id="QCYY01002248">
    <property type="protein sequence ID" value="ROT71784.1"/>
    <property type="molecule type" value="Genomic_DNA"/>
</dbReference>
<dbReference type="Proteomes" id="UP000283509">
    <property type="component" value="Unassembled WGS sequence"/>
</dbReference>
<protein>
    <submittedName>
        <fullName evidence="2">Uncharacterized protein</fullName>
    </submittedName>
</protein>
<dbReference type="AlphaFoldDB" id="A0A3R7Q9A5"/>
<reference evidence="2 3" key="2">
    <citation type="submission" date="2019-01" db="EMBL/GenBank/DDBJ databases">
        <title>The decoding of complex shrimp genome reveals the adaptation for benthos swimmer, frequently molting mechanism and breeding impact on genome.</title>
        <authorList>
            <person name="Sun Y."/>
            <person name="Gao Y."/>
            <person name="Yu Y."/>
        </authorList>
    </citation>
    <scope>NUCLEOTIDE SEQUENCE [LARGE SCALE GENOMIC DNA]</scope>
    <source>
        <tissue evidence="2">Muscle</tissue>
    </source>
</reference>
<accession>A0A3R7Q9A5</accession>
<organism evidence="2 3">
    <name type="scientific">Penaeus vannamei</name>
    <name type="common">Whiteleg shrimp</name>
    <name type="synonym">Litopenaeus vannamei</name>
    <dbReference type="NCBI Taxonomy" id="6689"/>
    <lineage>
        <taxon>Eukaryota</taxon>
        <taxon>Metazoa</taxon>
        <taxon>Ecdysozoa</taxon>
        <taxon>Arthropoda</taxon>
        <taxon>Crustacea</taxon>
        <taxon>Multicrustacea</taxon>
        <taxon>Malacostraca</taxon>
        <taxon>Eumalacostraca</taxon>
        <taxon>Eucarida</taxon>
        <taxon>Decapoda</taxon>
        <taxon>Dendrobranchiata</taxon>
        <taxon>Penaeoidea</taxon>
        <taxon>Penaeidae</taxon>
        <taxon>Penaeus</taxon>
    </lineage>
</organism>
<keyword evidence="1" id="KW-0812">Transmembrane</keyword>